<proteinExistence type="predicted"/>
<name>A0A7J7SSD9_MYOMY</name>
<dbReference type="EMBL" id="JABWUV010000018">
    <property type="protein sequence ID" value="KAF6291358.1"/>
    <property type="molecule type" value="Genomic_DNA"/>
</dbReference>
<dbReference type="InterPro" id="IPR013783">
    <property type="entry name" value="Ig-like_fold"/>
</dbReference>
<accession>A0A7J7SSD9</accession>
<dbReference type="VEuPathDB" id="HostDB:GeneID_118672688"/>
<sequence>MGHALVGTTSGPVRLCIGECKPEFMTKSHQQYTFVNPSVLSLNPIRGPESGGTMVTITGRYLGAGSSVAVYLGNQTCEFYG</sequence>
<dbReference type="Pfam" id="PF01833">
    <property type="entry name" value="TIG"/>
    <property type="match status" value="1"/>
</dbReference>
<comment type="caution">
    <text evidence="2">The sequence shown here is derived from an EMBL/GenBank/DDBJ whole genome shotgun (WGS) entry which is preliminary data.</text>
</comment>
<dbReference type="GO" id="GO:0005886">
    <property type="term" value="C:plasma membrane"/>
    <property type="evidence" value="ECO:0007669"/>
    <property type="project" value="TreeGrafter"/>
</dbReference>
<protein>
    <submittedName>
        <fullName evidence="2">Plexin A2</fullName>
    </submittedName>
</protein>
<keyword evidence="3" id="KW-1185">Reference proteome</keyword>
<dbReference type="GO" id="GO:0002116">
    <property type="term" value="C:semaphorin receptor complex"/>
    <property type="evidence" value="ECO:0007669"/>
    <property type="project" value="TreeGrafter"/>
</dbReference>
<dbReference type="PANTHER" id="PTHR22625">
    <property type="entry name" value="PLEXIN"/>
    <property type="match status" value="1"/>
</dbReference>
<dbReference type="SUPFAM" id="SSF81296">
    <property type="entry name" value="E set domains"/>
    <property type="match status" value="1"/>
</dbReference>
<dbReference type="InterPro" id="IPR014756">
    <property type="entry name" value="Ig_E-set"/>
</dbReference>
<dbReference type="Proteomes" id="UP000527355">
    <property type="component" value="Unassembled WGS sequence"/>
</dbReference>
<dbReference type="InterPro" id="IPR002909">
    <property type="entry name" value="IPT_dom"/>
</dbReference>
<dbReference type="GO" id="GO:0017154">
    <property type="term" value="F:semaphorin receptor activity"/>
    <property type="evidence" value="ECO:0007669"/>
    <property type="project" value="InterPro"/>
</dbReference>
<dbReference type="PANTHER" id="PTHR22625:SF37">
    <property type="entry name" value="PLEXIN-A2"/>
    <property type="match status" value="1"/>
</dbReference>
<organism evidence="2 3">
    <name type="scientific">Myotis myotis</name>
    <name type="common">Greater mouse-eared bat</name>
    <name type="synonym">Vespertilio myotis</name>
    <dbReference type="NCBI Taxonomy" id="51298"/>
    <lineage>
        <taxon>Eukaryota</taxon>
        <taxon>Metazoa</taxon>
        <taxon>Chordata</taxon>
        <taxon>Craniata</taxon>
        <taxon>Vertebrata</taxon>
        <taxon>Euteleostomi</taxon>
        <taxon>Mammalia</taxon>
        <taxon>Eutheria</taxon>
        <taxon>Laurasiatheria</taxon>
        <taxon>Chiroptera</taxon>
        <taxon>Yangochiroptera</taxon>
        <taxon>Vespertilionidae</taxon>
        <taxon>Myotis</taxon>
    </lineage>
</organism>
<evidence type="ECO:0000259" key="1">
    <source>
        <dbReference type="Pfam" id="PF01833"/>
    </source>
</evidence>
<feature type="domain" description="IPT/TIG" evidence="1">
    <location>
        <begin position="37"/>
        <end position="79"/>
    </location>
</feature>
<dbReference type="InterPro" id="IPR031148">
    <property type="entry name" value="Plexin"/>
</dbReference>
<evidence type="ECO:0000313" key="2">
    <source>
        <dbReference type="EMBL" id="KAF6291358.1"/>
    </source>
</evidence>
<dbReference type="Gene3D" id="2.60.40.10">
    <property type="entry name" value="Immunoglobulins"/>
    <property type="match status" value="1"/>
</dbReference>
<dbReference type="GO" id="GO:0030334">
    <property type="term" value="P:regulation of cell migration"/>
    <property type="evidence" value="ECO:0007669"/>
    <property type="project" value="TreeGrafter"/>
</dbReference>
<reference evidence="2 3" key="1">
    <citation type="journal article" date="2020" name="Nature">
        <title>Six reference-quality genomes reveal evolution of bat adaptations.</title>
        <authorList>
            <person name="Jebb D."/>
            <person name="Huang Z."/>
            <person name="Pippel M."/>
            <person name="Hughes G.M."/>
            <person name="Lavrichenko K."/>
            <person name="Devanna P."/>
            <person name="Winkler S."/>
            <person name="Jermiin L.S."/>
            <person name="Skirmuntt E.C."/>
            <person name="Katzourakis A."/>
            <person name="Burkitt-Gray L."/>
            <person name="Ray D.A."/>
            <person name="Sullivan K.A.M."/>
            <person name="Roscito J.G."/>
            <person name="Kirilenko B.M."/>
            <person name="Davalos L.M."/>
            <person name="Corthals A.P."/>
            <person name="Power M.L."/>
            <person name="Jones G."/>
            <person name="Ransome R.D."/>
            <person name="Dechmann D.K.N."/>
            <person name="Locatelli A.G."/>
            <person name="Puechmaille S.J."/>
            <person name="Fedrigo O."/>
            <person name="Jarvis E.D."/>
            <person name="Hiller M."/>
            <person name="Vernes S.C."/>
            <person name="Myers E.W."/>
            <person name="Teeling E.C."/>
        </authorList>
    </citation>
    <scope>NUCLEOTIDE SEQUENCE [LARGE SCALE GENOMIC DNA]</scope>
    <source>
        <strain evidence="2">MMyoMyo1</strain>
        <tissue evidence="2">Flight muscle</tissue>
    </source>
</reference>
<dbReference type="AlphaFoldDB" id="A0A7J7SSD9"/>
<gene>
    <name evidence="2" type="ORF">mMyoMyo1_015406</name>
</gene>
<evidence type="ECO:0000313" key="3">
    <source>
        <dbReference type="Proteomes" id="UP000527355"/>
    </source>
</evidence>